<comment type="similarity">
    <text evidence="1 4">Belongs to the pyrroline-5-carboxylate reductase family.</text>
</comment>
<evidence type="ECO:0000256" key="3">
    <source>
        <dbReference type="ARBA" id="ARBA00023002"/>
    </source>
</evidence>
<dbReference type="PANTHER" id="PTHR11645">
    <property type="entry name" value="PYRROLINE-5-CARBOXYLATE REDUCTASE"/>
    <property type="match status" value="1"/>
</dbReference>
<feature type="domain" description="Pyrroline-5-carboxylate reductase catalytic N-terminal" evidence="5">
    <location>
        <begin position="2"/>
        <end position="75"/>
    </location>
</feature>
<keyword evidence="8" id="KW-1185">Reference proteome</keyword>
<evidence type="ECO:0000256" key="4">
    <source>
        <dbReference type="HAMAP-Rule" id="MF_01925"/>
    </source>
</evidence>
<keyword evidence="4" id="KW-0028">Amino-acid biosynthesis</keyword>
<organism evidence="7 8">
    <name type="scientific">Svornostia abyssi</name>
    <dbReference type="NCBI Taxonomy" id="2898438"/>
    <lineage>
        <taxon>Bacteria</taxon>
        <taxon>Bacillati</taxon>
        <taxon>Actinomycetota</taxon>
        <taxon>Thermoleophilia</taxon>
        <taxon>Solirubrobacterales</taxon>
        <taxon>Baekduiaceae</taxon>
        <taxon>Svornostia</taxon>
    </lineage>
</organism>
<dbReference type="Proteomes" id="UP001058860">
    <property type="component" value="Chromosome"/>
</dbReference>
<protein>
    <recommendedName>
        <fullName evidence="4">Pyrroline-5-carboxylate reductase</fullName>
        <shortName evidence="4">P5C reductase</shortName>
        <shortName evidence="4">P5CR</shortName>
        <ecNumber evidence="4">1.5.1.2</ecNumber>
    </recommendedName>
    <alternativeName>
        <fullName evidence="4">PCA reductase</fullName>
    </alternativeName>
</protein>
<comment type="catalytic activity">
    <reaction evidence="4">
        <text>L-proline + NADP(+) = (S)-1-pyrroline-5-carboxylate + NADPH + 2 H(+)</text>
        <dbReference type="Rhea" id="RHEA:14109"/>
        <dbReference type="ChEBI" id="CHEBI:15378"/>
        <dbReference type="ChEBI" id="CHEBI:17388"/>
        <dbReference type="ChEBI" id="CHEBI:57783"/>
        <dbReference type="ChEBI" id="CHEBI:58349"/>
        <dbReference type="ChEBI" id="CHEBI:60039"/>
        <dbReference type="EC" id="1.5.1.2"/>
    </reaction>
</comment>
<sequence>MQIGIIGAGNLGLAFARGLGEPVLVSDADSERARALAAEVGGQAVATNAELAAQADVVVLCHKPPQLEAVAAGIDTVRGGVLSFVGARTVADLRAAYAGIPVVRAMPNTALEVGESVIAVVPPGDGEEAFHAQAVEVMERVGEVVLLPEAQMMLSQISSGAMPAYVALIAEALIDALVRNGLDAETATRLVAGSLPGAAKVVSGADGDTLGVRRAVTSPGGTTAKALAALEAGGVRAAFSEAVDVIAGPAR</sequence>
<dbReference type="SUPFAM" id="SSF48179">
    <property type="entry name" value="6-phosphogluconate dehydrogenase C-terminal domain-like"/>
    <property type="match status" value="1"/>
</dbReference>
<dbReference type="SUPFAM" id="SSF51735">
    <property type="entry name" value="NAD(P)-binding Rossmann-fold domains"/>
    <property type="match status" value="1"/>
</dbReference>
<dbReference type="EC" id="1.5.1.2" evidence="4"/>
<comment type="catalytic activity">
    <reaction evidence="4">
        <text>L-proline + NAD(+) = (S)-1-pyrroline-5-carboxylate + NADH + 2 H(+)</text>
        <dbReference type="Rhea" id="RHEA:14105"/>
        <dbReference type="ChEBI" id="CHEBI:15378"/>
        <dbReference type="ChEBI" id="CHEBI:17388"/>
        <dbReference type="ChEBI" id="CHEBI:57540"/>
        <dbReference type="ChEBI" id="CHEBI:57945"/>
        <dbReference type="ChEBI" id="CHEBI:60039"/>
        <dbReference type="EC" id="1.5.1.2"/>
    </reaction>
</comment>
<dbReference type="InterPro" id="IPR008927">
    <property type="entry name" value="6-PGluconate_DH-like_C_sf"/>
</dbReference>
<evidence type="ECO:0000313" key="8">
    <source>
        <dbReference type="Proteomes" id="UP001058860"/>
    </source>
</evidence>
<dbReference type="Pfam" id="PF03807">
    <property type="entry name" value="F420_oxidored"/>
    <property type="match status" value="1"/>
</dbReference>
<comment type="function">
    <text evidence="4">Catalyzes the reduction of 1-pyrroline-5-carboxylate (PCA) to L-proline.</text>
</comment>
<dbReference type="PANTHER" id="PTHR11645:SF0">
    <property type="entry name" value="PYRROLINE-5-CARBOXYLATE REDUCTASE 3"/>
    <property type="match status" value="1"/>
</dbReference>
<dbReference type="Gene3D" id="1.10.3730.10">
    <property type="entry name" value="ProC C-terminal domain-like"/>
    <property type="match status" value="1"/>
</dbReference>
<evidence type="ECO:0000256" key="1">
    <source>
        <dbReference type="ARBA" id="ARBA00005525"/>
    </source>
</evidence>
<evidence type="ECO:0000313" key="7">
    <source>
        <dbReference type="EMBL" id="UUY02341.1"/>
    </source>
</evidence>
<comment type="subcellular location">
    <subcellularLocation>
        <location evidence="4">Cytoplasm</location>
    </subcellularLocation>
</comment>
<evidence type="ECO:0000256" key="2">
    <source>
        <dbReference type="ARBA" id="ARBA00022857"/>
    </source>
</evidence>
<dbReference type="InterPro" id="IPR028939">
    <property type="entry name" value="P5C_Rdtase_cat_N"/>
</dbReference>
<keyword evidence="2 4" id="KW-0521">NADP</keyword>
<feature type="domain" description="Pyrroline-5-carboxylate reductase dimerisation" evidence="6">
    <location>
        <begin position="149"/>
        <end position="244"/>
    </location>
</feature>
<comment type="pathway">
    <text evidence="4">Amino-acid biosynthesis; L-proline biosynthesis; L-proline from L-glutamate 5-semialdehyde: step 1/1.</text>
</comment>
<keyword evidence="4" id="KW-0641">Proline biosynthesis</keyword>
<dbReference type="EMBL" id="CP088295">
    <property type="protein sequence ID" value="UUY02341.1"/>
    <property type="molecule type" value="Genomic_DNA"/>
</dbReference>
<dbReference type="HAMAP" id="MF_01925">
    <property type="entry name" value="P5C_reductase"/>
    <property type="match status" value="1"/>
</dbReference>
<dbReference type="Gene3D" id="3.40.50.720">
    <property type="entry name" value="NAD(P)-binding Rossmann-like Domain"/>
    <property type="match status" value="1"/>
</dbReference>
<accession>A0ABY5PCD5</accession>
<dbReference type="RefSeq" id="WP_353862870.1">
    <property type="nucleotide sequence ID" value="NZ_CP088295.1"/>
</dbReference>
<name>A0ABY5PCD5_9ACTN</name>
<evidence type="ECO:0000259" key="5">
    <source>
        <dbReference type="Pfam" id="PF03807"/>
    </source>
</evidence>
<evidence type="ECO:0000259" key="6">
    <source>
        <dbReference type="Pfam" id="PF14748"/>
    </source>
</evidence>
<proteinExistence type="inferred from homology"/>
<keyword evidence="3 4" id="KW-0560">Oxidoreductase</keyword>
<dbReference type="PIRSF" id="PIRSF000193">
    <property type="entry name" value="Pyrrol-5-carb_rd"/>
    <property type="match status" value="1"/>
</dbReference>
<gene>
    <name evidence="4" type="primary">proC</name>
    <name evidence="7" type="ORF">LRS13_16725</name>
</gene>
<dbReference type="InterPro" id="IPR036291">
    <property type="entry name" value="NAD(P)-bd_dom_sf"/>
</dbReference>
<dbReference type="Pfam" id="PF14748">
    <property type="entry name" value="P5CR_dimer"/>
    <property type="match status" value="1"/>
</dbReference>
<reference evidence="8" key="1">
    <citation type="submission" date="2021-11" db="EMBL/GenBank/DDBJ databases">
        <title>Cultivation dependent microbiological survey of springs from the worlds oldest radium mine currently devoted to the extraction of radon-saturated water.</title>
        <authorList>
            <person name="Kapinusova G."/>
            <person name="Smrhova T."/>
            <person name="Strejcek M."/>
            <person name="Suman J."/>
            <person name="Jani K."/>
            <person name="Pajer P."/>
            <person name="Uhlik O."/>
        </authorList>
    </citation>
    <scope>NUCLEOTIDE SEQUENCE [LARGE SCALE GENOMIC DNA]</scope>
    <source>
        <strain evidence="8">J379</strain>
    </source>
</reference>
<keyword evidence="4" id="KW-0963">Cytoplasm</keyword>
<dbReference type="InterPro" id="IPR029036">
    <property type="entry name" value="P5CR_dimer"/>
</dbReference>
<dbReference type="InterPro" id="IPR000304">
    <property type="entry name" value="Pyrroline-COOH_reductase"/>
</dbReference>